<feature type="transmembrane region" description="Helical" evidence="5">
    <location>
        <begin position="85"/>
        <end position="105"/>
    </location>
</feature>
<keyword evidence="3 5" id="KW-1133">Transmembrane helix</keyword>
<keyword evidence="2 5" id="KW-0812">Transmembrane</keyword>
<dbReference type="GO" id="GO:0022857">
    <property type="term" value="F:transmembrane transporter activity"/>
    <property type="evidence" value="ECO:0007669"/>
    <property type="project" value="InterPro"/>
</dbReference>
<evidence type="ECO:0000256" key="1">
    <source>
        <dbReference type="ARBA" id="ARBA00004141"/>
    </source>
</evidence>
<evidence type="ECO:0000256" key="4">
    <source>
        <dbReference type="ARBA" id="ARBA00023136"/>
    </source>
</evidence>
<dbReference type="GO" id="GO:0016020">
    <property type="term" value="C:membrane"/>
    <property type="evidence" value="ECO:0007669"/>
    <property type="project" value="UniProtKB-SubCell"/>
</dbReference>
<organism evidence="7 8">
    <name type="scientific">Bicyclus anynana</name>
    <name type="common">Squinting bush brown butterfly</name>
    <dbReference type="NCBI Taxonomy" id="110368"/>
    <lineage>
        <taxon>Eukaryota</taxon>
        <taxon>Metazoa</taxon>
        <taxon>Ecdysozoa</taxon>
        <taxon>Arthropoda</taxon>
        <taxon>Hexapoda</taxon>
        <taxon>Insecta</taxon>
        <taxon>Pterygota</taxon>
        <taxon>Neoptera</taxon>
        <taxon>Endopterygota</taxon>
        <taxon>Lepidoptera</taxon>
        <taxon>Glossata</taxon>
        <taxon>Ditrysia</taxon>
        <taxon>Papilionoidea</taxon>
        <taxon>Nymphalidae</taxon>
        <taxon>Satyrinae</taxon>
        <taxon>Satyrini</taxon>
        <taxon>Mycalesina</taxon>
        <taxon>Bicyclus</taxon>
    </lineage>
</organism>
<dbReference type="Gene3D" id="1.20.1250.20">
    <property type="entry name" value="MFS general substrate transporter like domains"/>
    <property type="match status" value="1"/>
</dbReference>
<dbReference type="Pfam" id="PF00083">
    <property type="entry name" value="Sugar_tr"/>
    <property type="match status" value="1"/>
</dbReference>
<keyword evidence="4 5" id="KW-0472">Membrane</keyword>
<comment type="subcellular location">
    <subcellularLocation>
        <location evidence="1">Membrane</location>
        <topology evidence="1">Multi-pass membrane protein</topology>
    </subcellularLocation>
</comment>
<dbReference type="InterPro" id="IPR050549">
    <property type="entry name" value="MFS_Trehalose_Transporter"/>
</dbReference>
<dbReference type="PROSITE" id="PS50850">
    <property type="entry name" value="MFS"/>
    <property type="match status" value="1"/>
</dbReference>
<dbReference type="Proteomes" id="UP001652582">
    <property type="component" value="Chromosome 27"/>
</dbReference>
<keyword evidence="7" id="KW-1185">Reference proteome</keyword>
<evidence type="ECO:0000256" key="2">
    <source>
        <dbReference type="ARBA" id="ARBA00022692"/>
    </source>
</evidence>
<gene>
    <name evidence="8" type="primary">LOC112048776</name>
</gene>
<evidence type="ECO:0000256" key="3">
    <source>
        <dbReference type="ARBA" id="ARBA00022989"/>
    </source>
</evidence>
<dbReference type="InterPro" id="IPR020846">
    <property type="entry name" value="MFS_dom"/>
</dbReference>
<reference evidence="8" key="1">
    <citation type="submission" date="2025-08" db="UniProtKB">
        <authorList>
            <consortium name="RefSeq"/>
        </authorList>
    </citation>
    <scope>IDENTIFICATION</scope>
</reference>
<dbReference type="InterPro" id="IPR036259">
    <property type="entry name" value="MFS_trans_sf"/>
</dbReference>
<evidence type="ECO:0000313" key="7">
    <source>
        <dbReference type="Proteomes" id="UP001652582"/>
    </source>
</evidence>
<dbReference type="RefSeq" id="XP_023942193.2">
    <property type="nucleotide sequence ID" value="XM_024086425.2"/>
</dbReference>
<name>A0A6J1NB15_BICAN</name>
<proteinExistence type="predicted"/>
<feature type="transmembrane region" description="Helical" evidence="5">
    <location>
        <begin position="361"/>
        <end position="381"/>
    </location>
</feature>
<sequence>MAFCSVIGVTILGLFGDRVGRRWSFILFSIPTVIGWILAYFSRGFITLLLSRILNGTAAGAFSILSMIGAAEYTSPNTRAFYQSMISMVASALGMGIAHAAGVIIHWKTLSIFGMVLAILHICLPYISVESPQWLASRGRFDECQKAFRKLHGTKRSSENELRLLIKMETKKQILATETKLNNGFNKLMDALKKRYFWGLILTNCFAYTYFAFAGKVIFTNLATVILEEMTGNSDVLLYTLLVDGFVLLGTCVSGVLIKKMSVRVLLFTSGVTANLLLLVLSVCLYFKNDEKYFQWINVTLLAFYFIMANAGPYPVLDILLGELFPLEIKMYCFMLTTPILIGTIFGSILVMPMLVTAVGYHGLFFINAMVVFVCLGYFWLRLPETKGKTLQEIEVYFKTKNFDVENVINEQNKSLI</sequence>
<dbReference type="KEGG" id="bany:112048776"/>
<dbReference type="PANTHER" id="PTHR48021:SF1">
    <property type="entry name" value="GH07001P-RELATED"/>
    <property type="match status" value="1"/>
</dbReference>
<dbReference type="SUPFAM" id="SSF103473">
    <property type="entry name" value="MFS general substrate transporter"/>
    <property type="match status" value="1"/>
</dbReference>
<dbReference type="GeneID" id="112048776"/>
<dbReference type="PANTHER" id="PTHR48021">
    <property type="match status" value="1"/>
</dbReference>
<feature type="transmembrane region" description="Helical" evidence="5">
    <location>
        <begin position="196"/>
        <end position="218"/>
    </location>
</feature>
<feature type="transmembrane region" description="Helical" evidence="5">
    <location>
        <begin position="332"/>
        <end position="355"/>
    </location>
</feature>
<feature type="transmembrane region" description="Helical" evidence="5">
    <location>
        <begin position="53"/>
        <end position="73"/>
    </location>
</feature>
<feature type="transmembrane region" description="Helical" evidence="5">
    <location>
        <begin position="238"/>
        <end position="258"/>
    </location>
</feature>
<protein>
    <submittedName>
        <fullName evidence="8">Facilitated trehalose transporter Tret1-like</fullName>
    </submittedName>
</protein>
<accession>A0A6J1NB15</accession>
<evidence type="ECO:0000256" key="5">
    <source>
        <dbReference type="SAM" id="Phobius"/>
    </source>
</evidence>
<feature type="transmembrane region" description="Helical" evidence="5">
    <location>
        <begin position="265"/>
        <end position="287"/>
    </location>
</feature>
<evidence type="ECO:0000259" key="6">
    <source>
        <dbReference type="PROSITE" id="PS50850"/>
    </source>
</evidence>
<feature type="domain" description="Major facilitator superfamily (MFS) profile" evidence="6">
    <location>
        <begin position="1"/>
        <end position="387"/>
    </location>
</feature>
<dbReference type="InterPro" id="IPR005828">
    <property type="entry name" value="MFS_sugar_transport-like"/>
</dbReference>
<dbReference type="OrthoDB" id="6133115at2759"/>
<dbReference type="AlphaFoldDB" id="A0A6J1NB15"/>
<feature type="transmembrane region" description="Helical" evidence="5">
    <location>
        <begin position="23"/>
        <end position="41"/>
    </location>
</feature>
<evidence type="ECO:0000313" key="8">
    <source>
        <dbReference type="RefSeq" id="XP_023942193.2"/>
    </source>
</evidence>